<comment type="caution">
    <text evidence="2">The sequence shown here is derived from an EMBL/GenBank/DDBJ whole genome shotgun (WGS) entry which is preliminary data.</text>
</comment>
<keyword evidence="3" id="KW-1185">Reference proteome</keyword>
<dbReference type="Proteomes" id="UP000281094">
    <property type="component" value="Unassembled WGS sequence"/>
</dbReference>
<organism evidence="2 3">
    <name type="scientific">Notoacmeibacter ruber</name>
    <dbReference type="NCBI Taxonomy" id="2670375"/>
    <lineage>
        <taxon>Bacteria</taxon>
        <taxon>Pseudomonadati</taxon>
        <taxon>Pseudomonadota</taxon>
        <taxon>Alphaproteobacteria</taxon>
        <taxon>Hyphomicrobiales</taxon>
        <taxon>Notoacmeibacteraceae</taxon>
        <taxon>Notoacmeibacter</taxon>
    </lineage>
</organism>
<protein>
    <recommendedName>
        <fullName evidence="1">Cyclophilin-like domain-containing protein</fullName>
    </recommendedName>
</protein>
<dbReference type="InterPro" id="IPR029000">
    <property type="entry name" value="Cyclophilin-like_dom_sf"/>
</dbReference>
<reference evidence="2 3" key="1">
    <citation type="submission" date="2018-10" db="EMBL/GenBank/DDBJ databases">
        <title>Notoacmeibacter sp. M2BS9Y-3-1, whole genome shotgun sequence.</title>
        <authorList>
            <person name="Tuo L."/>
        </authorList>
    </citation>
    <scope>NUCLEOTIDE SEQUENCE [LARGE SCALE GENOMIC DNA]</scope>
    <source>
        <strain evidence="2 3">M2BS9Y-3-1</strain>
    </source>
</reference>
<feature type="domain" description="Cyclophilin-like" evidence="1">
    <location>
        <begin position="7"/>
        <end position="114"/>
    </location>
</feature>
<dbReference type="InterPro" id="IPR041183">
    <property type="entry name" value="Cyclophilin-like"/>
</dbReference>
<evidence type="ECO:0000313" key="3">
    <source>
        <dbReference type="Proteomes" id="UP000281094"/>
    </source>
</evidence>
<dbReference type="SUPFAM" id="SSF50891">
    <property type="entry name" value="Cyclophilin-like"/>
    <property type="match status" value="1"/>
</dbReference>
<dbReference type="Pfam" id="PF18050">
    <property type="entry name" value="Cyclophil_like2"/>
    <property type="match status" value="1"/>
</dbReference>
<evidence type="ECO:0000259" key="1">
    <source>
        <dbReference type="Pfam" id="PF18050"/>
    </source>
</evidence>
<proteinExistence type="predicted"/>
<dbReference type="AlphaFoldDB" id="A0A3L7JM53"/>
<dbReference type="RefSeq" id="WP_121646587.1">
    <property type="nucleotide sequence ID" value="NZ_RCWN01000001.1"/>
</dbReference>
<gene>
    <name evidence="2" type="ORF">D8780_13980</name>
</gene>
<dbReference type="Gene3D" id="2.40.100.20">
    <property type="match status" value="1"/>
</dbReference>
<sequence>MTKIHVIVGNETLEAMLDDTQVARDFASLLPLDLTLSDFHATEKVADLPRKLDIEGAPASYTPKAGDITHYAPWGNLAIFYKPFQDSRGLVRLGEFNEPMDALIQDSAFAVRIELAD</sequence>
<evidence type="ECO:0000313" key="2">
    <source>
        <dbReference type="EMBL" id="RLQ89632.1"/>
    </source>
</evidence>
<accession>A0A3L7JM53</accession>
<dbReference type="EMBL" id="RCWN01000001">
    <property type="protein sequence ID" value="RLQ89632.1"/>
    <property type="molecule type" value="Genomic_DNA"/>
</dbReference>
<name>A0A3L7JM53_9HYPH</name>